<dbReference type="STRING" id="1661398.A0A482W8L5"/>
<dbReference type="Proteomes" id="UP000292052">
    <property type="component" value="Unassembled WGS sequence"/>
</dbReference>
<dbReference type="GO" id="GO:0043495">
    <property type="term" value="F:protein-membrane adaptor activity"/>
    <property type="evidence" value="ECO:0007669"/>
    <property type="project" value="TreeGrafter"/>
</dbReference>
<comment type="catalytic activity">
    <reaction evidence="11">
        <text>a 1,2-diacyl-sn-glycero-3-phosphoethanolamine(in) = a 1,2-diacyl-sn-glycero-3-phosphoethanolamine(out)</text>
        <dbReference type="Rhea" id="RHEA:38895"/>
        <dbReference type="ChEBI" id="CHEBI:64612"/>
    </reaction>
</comment>
<dbReference type="GO" id="GO:0061723">
    <property type="term" value="P:glycophagy"/>
    <property type="evidence" value="ECO:0007669"/>
    <property type="project" value="TreeGrafter"/>
</dbReference>
<dbReference type="EMBL" id="QDEB01020316">
    <property type="protein sequence ID" value="RZC41089.1"/>
    <property type="molecule type" value="Genomic_DNA"/>
</dbReference>
<keyword evidence="7" id="KW-0072">Autophagy</keyword>
<evidence type="ECO:0000313" key="13">
    <source>
        <dbReference type="EMBL" id="RZC41089.1"/>
    </source>
</evidence>
<evidence type="ECO:0000313" key="14">
    <source>
        <dbReference type="Proteomes" id="UP000292052"/>
    </source>
</evidence>
<accession>A0A482W8L5</accession>
<evidence type="ECO:0000256" key="8">
    <source>
        <dbReference type="ARBA" id="ARBA00023055"/>
    </source>
</evidence>
<evidence type="ECO:0000256" key="1">
    <source>
        <dbReference type="ARBA" id="ARBA00004406"/>
    </source>
</evidence>
<comment type="subcellular location">
    <subcellularLocation>
        <location evidence="1">Endoplasmic reticulum membrane</location>
        <topology evidence="1">Peripheral membrane protein</topology>
    </subcellularLocation>
    <subcellularLocation>
        <location evidence="2">Preautophagosomal structure membrane</location>
        <topology evidence="2">Peripheral membrane protein</topology>
    </subcellularLocation>
</comment>
<evidence type="ECO:0000256" key="6">
    <source>
        <dbReference type="ARBA" id="ARBA00022824"/>
    </source>
</evidence>
<dbReference type="Pfam" id="PF13329">
    <property type="entry name" value="ATG2_CAD"/>
    <property type="match status" value="1"/>
</dbReference>
<dbReference type="GO" id="GO:0034045">
    <property type="term" value="C:phagophore assembly site membrane"/>
    <property type="evidence" value="ECO:0007669"/>
    <property type="project" value="UniProtKB-SubCell"/>
</dbReference>
<reference evidence="13 14" key="1">
    <citation type="submission" date="2017-03" db="EMBL/GenBank/DDBJ databases">
        <title>Genome of the blue death feigning beetle - Asbolus verrucosus.</title>
        <authorList>
            <person name="Rider S.D."/>
        </authorList>
    </citation>
    <scope>NUCLEOTIDE SEQUENCE [LARGE SCALE GENOMIC DNA]</scope>
    <source>
        <strain evidence="13">Butters</strain>
        <tissue evidence="13">Head and leg muscle</tissue>
    </source>
</reference>
<feature type="non-terminal residue" evidence="13">
    <location>
        <position position="1328"/>
    </location>
</feature>
<dbReference type="GO" id="GO:0032266">
    <property type="term" value="F:phosphatidylinositol-3-phosphate binding"/>
    <property type="evidence" value="ECO:0007669"/>
    <property type="project" value="TreeGrafter"/>
</dbReference>
<evidence type="ECO:0000256" key="11">
    <source>
        <dbReference type="ARBA" id="ARBA00024615"/>
    </source>
</evidence>
<evidence type="ECO:0000256" key="10">
    <source>
        <dbReference type="ARBA" id="ARBA00024479"/>
    </source>
</evidence>
<evidence type="ECO:0000256" key="12">
    <source>
        <dbReference type="SAM" id="MobiDB-lite"/>
    </source>
</evidence>
<comment type="catalytic activity">
    <reaction evidence="10">
        <text>a 1,2-diacyl-sn-glycero-3-phospho-L-serine(in) = a 1,2-diacyl-sn-glycero-3-phospho-L-serine(out)</text>
        <dbReference type="Rhea" id="RHEA:38663"/>
        <dbReference type="ChEBI" id="CHEBI:57262"/>
    </reaction>
</comment>
<name>A0A482W8L5_ASBVE</name>
<keyword evidence="6" id="KW-0256">Endoplasmic reticulum</keyword>
<organism evidence="13 14">
    <name type="scientific">Asbolus verrucosus</name>
    <name type="common">Desert ironclad beetle</name>
    <dbReference type="NCBI Taxonomy" id="1661398"/>
    <lineage>
        <taxon>Eukaryota</taxon>
        <taxon>Metazoa</taxon>
        <taxon>Ecdysozoa</taxon>
        <taxon>Arthropoda</taxon>
        <taxon>Hexapoda</taxon>
        <taxon>Insecta</taxon>
        <taxon>Pterygota</taxon>
        <taxon>Neoptera</taxon>
        <taxon>Endopterygota</taxon>
        <taxon>Coleoptera</taxon>
        <taxon>Polyphaga</taxon>
        <taxon>Cucujiformia</taxon>
        <taxon>Tenebrionidae</taxon>
        <taxon>Pimeliinae</taxon>
        <taxon>Asbolus</taxon>
    </lineage>
</organism>
<evidence type="ECO:0000256" key="4">
    <source>
        <dbReference type="ARBA" id="ARBA00018070"/>
    </source>
</evidence>
<gene>
    <name evidence="13" type="ORF">BDFB_005120</name>
</gene>
<sequence length="1328" mass="147596">TLNSVAEGHNCPVEFLFSYIEKISIHVPWSSLLTESSTIEITNLRVTAQPKQRNESATSMFESMWTSMTSSLHLAEECVQGEISSSSSTRSYEGLEIFAQTIDSIINRIKIKFVNSIFQLEHLPRGSPMGVGILFNVDLITYRDESCNDPSKEEATDLSKQDSKKAYIEQSYTTRSTRLEGISISTVEFSSKVRTVSQSTMSDASSYERDDAFASVIEETNVNEENPDDAKSVPDISSNHDQYYTSDERSVIMFGKFGGKIEVIVRLKRTEDLEGPKVSIDLSMGVLLLFLSPRQLHLLIELAGGLSSPDTTDRSNVHTAKYAGKPMSNADYERIEKDLQQQLTGPIPHFQLHGFPGGHGWATGALDGSDIDENFTPLAGHSGGLHESAMSGASTMESSLSSMKKIDIDPTAEISRFDIHLSSLAVVLLHEDLLTESLGDKCGLVASSVKQMQSTVHDFFKNSSEVFLSKDLKSINATLDKGCQLNHIRLLGAPLHLEADEKTTSTAFSISGYLEASKLELTECLYQTNDANVEHVPLITFSDVKPVQFESPVTAKPSLKLIFKHLEKNAKSSLNKAGPKTDLLFAFHKCVAELDVTIIDRISALLNPQPICVVSKTTNPWATNVPSPLVNDNDSKIDVRITSPLTTVKLRFPKPDFRPPHDMNKTPWWKRHVRPDYLTLVLSGMTFQTTLQTNQTIQDYSVQCRSLNVSYHEDANSDPVPIAKAGYEDKQLSSMQDVMTECKLNIKIFPSKRLILEEPSQAQPETMTTSIAGLLENQKHHGGPFSAKRVIHESDTPHHKYQTDDSKELMVPGDKSEINDFIKTTTISARIRIDIALPTLSMQLISKHLYEIIYNRINNDLLLWEPSAPKPKPAMPTYDNINYGPFGNIDIEGQEVFTLCKSGIQYDSESETDEEEESSNIFHSTCDGARMKVSQKQIISESKEESYLTVNIQIGRGLLSMYAPVRDVVSNNVIPGQQGEFLINVEDATVFMVNGYMGDINLGFVCLEIHNAQLHHCDMISTPSHSPPLKDIGATPGKHLHPTIYSSESGMLANYRARGGNREVVTVCVKIVANHETHNVKNVSVAAGFNKVTLRHRTCNEPNSWISQLLDFFNVKDYPVPGYQAKEILTELFVHFWDSAIDYRPRYLPLRAAITLGNFSISSHLSAEVNSSTLRFIAEECGLFLSQKGVSKNAFPYLGPVDLKRDYVNVIDLGLFEISLKTSDKKNTDTPHFDLRASNNIIHIRTCADSARGLTQLIKYFANDGDLLPPEDTSSVGSTFSSPRHQPEQELVSVEPQEITNLSASQHQQIHDLIQDALEDVDESASSQ</sequence>
<comment type="caution">
    <text evidence="13">The sequence shown here is derived from an EMBL/GenBank/DDBJ whole genome shotgun (WGS) entry which is preliminary data.</text>
</comment>
<dbReference type="OrthoDB" id="18982at2759"/>
<dbReference type="PANTHER" id="PTHR13190:SF1">
    <property type="entry name" value="AUTOPHAGY-RELATED 2, ISOFORM A"/>
    <property type="match status" value="1"/>
</dbReference>
<dbReference type="GO" id="GO:0006869">
    <property type="term" value="P:lipid transport"/>
    <property type="evidence" value="ECO:0007669"/>
    <property type="project" value="UniProtKB-KW"/>
</dbReference>
<dbReference type="GO" id="GO:0005789">
    <property type="term" value="C:endoplasmic reticulum membrane"/>
    <property type="evidence" value="ECO:0007669"/>
    <property type="project" value="UniProtKB-SubCell"/>
</dbReference>
<evidence type="ECO:0000256" key="9">
    <source>
        <dbReference type="ARBA" id="ARBA00023136"/>
    </source>
</evidence>
<feature type="region of interest" description="Disordered" evidence="12">
    <location>
        <begin position="1271"/>
        <end position="1293"/>
    </location>
</feature>
<evidence type="ECO:0000256" key="3">
    <source>
        <dbReference type="ARBA" id="ARBA00009714"/>
    </source>
</evidence>
<dbReference type="InterPro" id="IPR026849">
    <property type="entry name" value="ATG2"/>
</dbReference>
<protein>
    <recommendedName>
        <fullName evidence="4">Autophagy-related protein 2</fullName>
    </recommendedName>
</protein>
<comment type="similarity">
    <text evidence="3">Belongs to the ATG2 family.</text>
</comment>
<keyword evidence="9" id="KW-0472">Membrane</keyword>
<dbReference type="PANTHER" id="PTHR13190">
    <property type="entry name" value="AUTOPHAGY-RELATED 2, ISOFORM A"/>
    <property type="match status" value="1"/>
</dbReference>
<evidence type="ECO:0000256" key="5">
    <source>
        <dbReference type="ARBA" id="ARBA00022448"/>
    </source>
</evidence>
<keyword evidence="8" id="KW-0445">Lipid transport</keyword>
<dbReference type="GO" id="GO:0000045">
    <property type="term" value="P:autophagosome assembly"/>
    <property type="evidence" value="ECO:0007669"/>
    <property type="project" value="TreeGrafter"/>
</dbReference>
<dbReference type="GO" id="GO:0000422">
    <property type="term" value="P:autophagy of mitochondrion"/>
    <property type="evidence" value="ECO:0007669"/>
    <property type="project" value="TreeGrafter"/>
</dbReference>
<evidence type="ECO:0000256" key="7">
    <source>
        <dbReference type="ARBA" id="ARBA00023006"/>
    </source>
</evidence>
<proteinExistence type="inferred from homology"/>
<dbReference type="GO" id="GO:0061908">
    <property type="term" value="C:phagophore"/>
    <property type="evidence" value="ECO:0007669"/>
    <property type="project" value="TreeGrafter"/>
</dbReference>
<feature type="compositionally biased region" description="Polar residues" evidence="12">
    <location>
        <begin position="1272"/>
        <end position="1284"/>
    </location>
</feature>
<dbReference type="GO" id="GO:0061709">
    <property type="term" value="P:reticulophagy"/>
    <property type="evidence" value="ECO:0007669"/>
    <property type="project" value="TreeGrafter"/>
</dbReference>
<evidence type="ECO:0000256" key="2">
    <source>
        <dbReference type="ARBA" id="ARBA00004623"/>
    </source>
</evidence>
<keyword evidence="5" id="KW-0813">Transport</keyword>
<keyword evidence="14" id="KW-1185">Reference proteome</keyword>
<dbReference type="GO" id="GO:0034727">
    <property type="term" value="P:piecemeal microautophagy of the nucleus"/>
    <property type="evidence" value="ECO:0007669"/>
    <property type="project" value="TreeGrafter"/>
</dbReference>
<feature type="non-terminal residue" evidence="13">
    <location>
        <position position="1"/>
    </location>
</feature>